<dbReference type="Pfam" id="PF19040">
    <property type="entry name" value="SGNH"/>
    <property type="match status" value="1"/>
</dbReference>
<evidence type="ECO:0000313" key="10">
    <source>
        <dbReference type="EMBL" id="CAB4987126.1"/>
    </source>
</evidence>
<accession>A0A6J7N1I2</accession>
<evidence type="ECO:0000313" key="4">
    <source>
        <dbReference type="EMBL" id="CAB4595271.1"/>
    </source>
</evidence>
<feature type="transmembrane region" description="Helical" evidence="1">
    <location>
        <begin position="73"/>
        <end position="93"/>
    </location>
</feature>
<dbReference type="PANTHER" id="PTHR23028:SF53">
    <property type="entry name" value="ACYL_TRANSF_3 DOMAIN-CONTAINING PROTEIN"/>
    <property type="match status" value="1"/>
</dbReference>
<evidence type="ECO:0000313" key="11">
    <source>
        <dbReference type="EMBL" id="CAB5015195.1"/>
    </source>
</evidence>
<keyword evidence="1" id="KW-0812">Transmembrane</keyword>
<dbReference type="EMBL" id="CAEZUM010000012">
    <property type="protein sequence ID" value="CAB4595271.1"/>
    <property type="molecule type" value="Genomic_DNA"/>
</dbReference>
<feature type="transmembrane region" description="Helical" evidence="1">
    <location>
        <begin position="135"/>
        <end position="158"/>
    </location>
</feature>
<dbReference type="GO" id="GO:0016747">
    <property type="term" value="F:acyltransferase activity, transferring groups other than amino-acyl groups"/>
    <property type="evidence" value="ECO:0007669"/>
    <property type="project" value="InterPro"/>
</dbReference>
<organism evidence="10">
    <name type="scientific">freshwater metagenome</name>
    <dbReference type="NCBI Taxonomy" id="449393"/>
    <lineage>
        <taxon>unclassified sequences</taxon>
        <taxon>metagenomes</taxon>
        <taxon>ecological metagenomes</taxon>
    </lineage>
</organism>
<evidence type="ECO:0000313" key="7">
    <source>
        <dbReference type="EMBL" id="CAB4803855.1"/>
    </source>
</evidence>
<evidence type="ECO:0000313" key="12">
    <source>
        <dbReference type="EMBL" id="CAB5071078.1"/>
    </source>
</evidence>
<proteinExistence type="predicted"/>
<dbReference type="EMBL" id="CAFBPO010000004">
    <property type="protein sequence ID" value="CAB5015195.1"/>
    <property type="molecule type" value="Genomic_DNA"/>
</dbReference>
<feature type="transmembrane region" description="Helical" evidence="1">
    <location>
        <begin position="165"/>
        <end position="184"/>
    </location>
</feature>
<feature type="domain" description="SGNH" evidence="3">
    <location>
        <begin position="399"/>
        <end position="609"/>
    </location>
</feature>
<feature type="domain" description="Acyltransferase 3" evidence="2">
    <location>
        <begin position="8"/>
        <end position="328"/>
    </location>
</feature>
<dbReference type="AlphaFoldDB" id="A0A6J7N1I2"/>
<protein>
    <submittedName>
        <fullName evidence="10">Unannotated protein</fullName>
    </submittedName>
</protein>
<feature type="transmembrane region" description="Helical" evidence="1">
    <location>
        <begin position="248"/>
        <end position="270"/>
    </location>
</feature>
<dbReference type="GO" id="GO:0016020">
    <property type="term" value="C:membrane"/>
    <property type="evidence" value="ECO:0007669"/>
    <property type="project" value="TreeGrafter"/>
</dbReference>
<dbReference type="EMBL" id="CAFBOO010000006">
    <property type="protein sequence ID" value="CAB4987126.1"/>
    <property type="molecule type" value="Genomic_DNA"/>
</dbReference>
<dbReference type="EMBL" id="CAFAAN010000006">
    <property type="protein sequence ID" value="CAB4803855.1"/>
    <property type="molecule type" value="Genomic_DNA"/>
</dbReference>
<dbReference type="EMBL" id="CAEZYT010000010">
    <property type="protein sequence ID" value="CAB4731165.1"/>
    <property type="molecule type" value="Genomic_DNA"/>
</dbReference>
<evidence type="ECO:0000313" key="5">
    <source>
        <dbReference type="EMBL" id="CAB4669376.1"/>
    </source>
</evidence>
<feature type="transmembrane region" description="Helical" evidence="1">
    <location>
        <begin position="34"/>
        <end position="52"/>
    </location>
</feature>
<dbReference type="EMBL" id="CAFBNM010000007">
    <property type="protein sequence ID" value="CAB4956108.1"/>
    <property type="molecule type" value="Genomic_DNA"/>
</dbReference>
<name>A0A6J7N1I2_9ZZZZ</name>
<dbReference type="InterPro" id="IPR050879">
    <property type="entry name" value="Acyltransferase_3"/>
</dbReference>
<feature type="transmembrane region" description="Helical" evidence="1">
    <location>
        <begin position="224"/>
        <end position="242"/>
    </location>
</feature>
<dbReference type="GO" id="GO:0009103">
    <property type="term" value="P:lipopolysaccharide biosynthetic process"/>
    <property type="evidence" value="ECO:0007669"/>
    <property type="project" value="TreeGrafter"/>
</dbReference>
<evidence type="ECO:0000259" key="2">
    <source>
        <dbReference type="Pfam" id="PF01757"/>
    </source>
</evidence>
<reference evidence="10" key="1">
    <citation type="submission" date="2020-05" db="EMBL/GenBank/DDBJ databases">
        <authorList>
            <person name="Chiriac C."/>
            <person name="Salcher M."/>
            <person name="Ghai R."/>
            <person name="Kavagutti S V."/>
        </authorList>
    </citation>
    <scope>NUCLEOTIDE SEQUENCE</scope>
</reference>
<dbReference type="EMBL" id="CAFAZW010000002">
    <property type="protein sequence ID" value="CAB4839772.1"/>
    <property type="molecule type" value="Genomic_DNA"/>
</dbReference>
<keyword evidence="1" id="KW-0472">Membrane</keyword>
<keyword evidence="1" id="KW-1133">Transmembrane helix</keyword>
<evidence type="ECO:0000313" key="8">
    <source>
        <dbReference type="EMBL" id="CAB4839772.1"/>
    </source>
</evidence>
<dbReference type="EMBL" id="CAFBQY010000004">
    <property type="protein sequence ID" value="CAB5071078.1"/>
    <property type="molecule type" value="Genomic_DNA"/>
</dbReference>
<evidence type="ECO:0000313" key="9">
    <source>
        <dbReference type="EMBL" id="CAB4956108.1"/>
    </source>
</evidence>
<dbReference type="EMBL" id="CAEZXC010000012">
    <property type="protein sequence ID" value="CAB4669376.1"/>
    <property type="molecule type" value="Genomic_DNA"/>
</dbReference>
<dbReference type="InterPro" id="IPR043968">
    <property type="entry name" value="SGNH"/>
</dbReference>
<evidence type="ECO:0000256" key="1">
    <source>
        <dbReference type="SAM" id="Phobius"/>
    </source>
</evidence>
<dbReference type="PANTHER" id="PTHR23028">
    <property type="entry name" value="ACETYLTRANSFERASE"/>
    <property type="match status" value="1"/>
</dbReference>
<dbReference type="InterPro" id="IPR002656">
    <property type="entry name" value="Acyl_transf_3_dom"/>
</dbReference>
<evidence type="ECO:0000259" key="3">
    <source>
        <dbReference type="Pfam" id="PF19040"/>
    </source>
</evidence>
<sequence length="624" mass="69421">MSVKPRIHQIQTLRALAALLVVLFHAKLSPGGFIGVDIFYVISGYLITGIIIKEIGNTGKFNYGAFYLRRAKRLLPASLSILALTSIFSWLVLPPTVRADLGKDVLAASLYVSNYLFAFWQNDYQNLNATPSPVIHYWSLAVEEQFYIFWPILVFSLWKLGKRRAVGIGIFATTVLSFTFSLYLTTVNPIWAFYSLPTRAWELGIGALLLFLPERVSLRRKVAPTLLVWAGALLLIYSVLIFSERTPFPGYNALLPTLGTAILIAGIASWPPILNDFSKLRVVQWLGEISYPFYLWHWPLLVLPSTRFGRPLTLTERIFFILLTALAADLTHRFVEKPIASRHYTTQKVIRYSTLGTISCVAISASILLTDQGTIKLPNGSSVSITEVMARPQVYLDNCHVNNGEVKSGKCTYGDKSSNKTIVLYGDSHAAQWFPALEKLANDNGFKLVSLTKSACPAPEVRKVQIGAYKNADCFKWRENSIKRMREIKPAAIIVSGFAHFEVPEKYSSRESWWADGQQVAFNHLVGASKKLIYISDTPHPSRDIPNCLAANGGAKCDDTEISDSRVSGGFIKVNPTRWLCTDKCPAVVNGMVAYRDASHISVAMSRSLSLELGEVLTDLGLIR</sequence>
<dbReference type="Pfam" id="PF01757">
    <property type="entry name" value="Acyl_transf_3"/>
    <property type="match status" value="1"/>
</dbReference>
<evidence type="ECO:0000313" key="6">
    <source>
        <dbReference type="EMBL" id="CAB4731165.1"/>
    </source>
</evidence>
<gene>
    <name evidence="4" type="ORF">UFOPK1824_00316</name>
    <name evidence="5" type="ORF">UFOPK2340_00324</name>
    <name evidence="6" type="ORF">UFOPK2772_00338</name>
    <name evidence="7" type="ORF">UFOPK3027_00826</name>
    <name evidence="8" type="ORF">UFOPK3256_00197</name>
    <name evidence="9" type="ORF">UFOPK3827_00895</name>
    <name evidence="10" type="ORF">UFOPK3982_00849</name>
    <name evidence="11" type="ORF">UFOPK4120_00487</name>
    <name evidence="12" type="ORF">UFOPK4404_00472</name>
</gene>